<sequence>MSQSAVRGARNIGAVSANSRLGSTSSKALEITWDTIKRATTENELRLIGLVKEYSAGHEDPRLLDNIFELLYEETSPNIMDADAGRSALHWAVLHGQVQLARTLLEAGALVNTFAKDGSTPLMAAVRKGSIEVVELLLEEGARTELINSATGAGPLLLAAVFSNMDLVQLLLERKAMPDVQWGGPNGPVTPLTAVAAKVCEPKPTAEQYLQIVEALLAAGASPDVIVDASKGETLLHNAVARSQVALVRALLGVKANPDTPSKGLTPLMTAVRLSSCELVEALIDGGAEVEAKNEFNGKSAFSMAVNLGNLELVQLLLAKGAAVDARWFNPNEYNAPILTVCCKCDESLGRGLSYSLSRSVGGSSAALNAVAVAAATAAAGSTALLSKSTSGGPEGSGPSSVSRGSGTQVYLDIVRVLLNGGADPNTQGSRNGVTPLLIAVENAHMGLLRVLLEAGANPNLADTSGDTPLISAATEGLLDMARALLDAGAAVNAQRRDGWVALMGAVLSRSAALTELLLGAGAAAGVLVPPGVHLAMESTPLMAACGEGAVDVAKLLLAAGADPNQANTAGQTAVWCACRGGRTEAVELLLAAGAKLRPNGQASLSPLVQAAYSGNRRCVELVLRAGAELEEYDTGARPDSRVLGGRFTPLAAACSRGAAATAQLLLARGADPNVTWLVEEGSSKVELTPLMAALTHPWPSDEAGQAECAALVRMLLEHRASISAAEPAHGHTALEVAAREGRHGALQVLLDSGARPNLVDKEGATPLILAALKGSAECVKLLLAAGCPAGPGCSSSSRSLLFSGPSKKRRSMAGGPITECVPQSGAGARAGGGGGVASAPGGSGKRTAGTDPNATTLVGVSPLVAAIGAFASGDGNLELIQALLDAGATPNAPFFEDDTILTAAVDGGNPALVATLLAAGANPNQTNTAGAVPLQLAVSKGHTELVRLLLDAGASPHIPGLDWSALRYHHKGRYDILELLARGGVVVPPPPPGELARGRSSSSSGQTSTSGRRLQTRPSASGAEGGGVMRRSSQGGGRVSGSGSGSGSVDRLGVGSADRVAGAGRVSGSGLDPTGSPTAAGGGGRRPAPLQVAGGSSGQLQEETAGAGAVGEAAGPSPGPSAGPSPPMGMLLRSPGAGAAHGGGTGGGGGGGGCGHSPRSGSGAGGASGRADPFGKSPSGLTRSGRADSVLTAAAAAAALVNVKSSGSEA</sequence>
<feature type="repeat" description="ANK" evidence="3">
    <location>
        <begin position="432"/>
        <end position="464"/>
    </location>
</feature>
<evidence type="ECO:0000256" key="3">
    <source>
        <dbReference type="PROSITE-ProRule" id="PRU00023"/>
    </source>
</evidence>
<feature type="compositionally biased region" description="Low complexity" evidence="4">
    <location>
        <begin position="1048"/>
        <end position="1057"/>
    </location>
</feature>
<evidence type="ECO:0000313" key="5">
    <source>
        <dbReference type="EMBL" id="KAG2449821.1"/>
    </source>
</evidence>
<feature type="region of interest" description="Disordered" evidence="4">
    <location>
        <begin position="989"/>
        <end position="1186"/>
    </location>
</feature>
<reference evidence="5" key="1">
    <citation type="journal article" date="2020" name="bioRxiv">
        <title>Comparative genomics of Chlamydomonas.</title>
        <authorList>
            <person name="Craig R.J."/>
            <person name="Hasan A.R."/>
            <person name="Ness R.W."/>
            <person name="Keightley P.D."/>
        </authorList>
    </citation>
    <scope>NUCLEOTIDE SEQUENCE</scope>
    <source>
        <strain evidence="5">CCAP 11/173</strain>
    </source>
</reference>
<feature type="compositionally biased region" description="Pro residues" evidence="4">
    <location>
        <begin position="1118"/>
        <end position="1128"/>
    </location>
</feature>
<feature type="repeat" description="ANK" evidence="3">
    <location>
        <begin position="930"/>
        <end position="962"/>
    </location>
</feature>
<dbReference type="EMBL" id="JAEHOD010000013">
    <property type="protein sequence ID" value="KAG2449821.1"/>
    <property type="molecule type" value="Genomic_DNA"/>
</dbReference>
<gene>
    <name evidence="5" type="ORF">HYH02_005344</name>
</gene>
<comment type="caution">
    <text evidence="5">The sequence shown here is derived from an EMBL/GenBank/DDBJ whole genome shotgun (WGS) entry which is preliminary data.</text>
</comment>
<dbReference type="OrthoDB" id="194358at2759"/>
<protein>
    <submittedName>
        <fullName evidence="5">Uncharacterized protein</fullName>
    </submittedName>
</protein>
<dbReference type="PANTHER" id="PTHR24198:SF165">
    <property type="entry name" value="ANKYRIN REPEAT-CONTAINING PROTEIN-RELATED"/>
    <property type="match status" value="1"/>
</dbReference>
<dbReference type="InterPro" id="IPR036770">
    <property type="entry name" value="Ankyrin_rpt-contain_sf"/>
</dbReference>
<dbReference type="PROSITE" id="PS50088">
    <property type="entry name" value="ANK_REPEAT"/>
    <property type="match status" value="13"/>
</dbReference>
<evidence type="ECO:0000256" key="1">
    <source>
        <dbReference type="ARBA" id="ARBA00022737"/>
    </source>
</evidence>
<feature type="compositionally biased region" description="Gly residues" evidence="4">
    <location>
        <begin position="1024"/>
        <end position="1047"/>
    </location>
</feature>
<feature type="repeat" description="ANK" evidence="3">
    <location>
        <begin position="297"/>
        <end position="327"/>
    </location>
</feature>
<keyword evidence="2 3" id="KW-0040">ANK repeat</keyword>
<dbReference type="InterPro" id="IPR002110">
    <property type="entry name" value="Ankyrin_rpt"/>
</dbReference>
<dbReference type="PRINTS" id="PR01415">
    <property type="entry name" value="ANKYRIN"/>
</dbReference>
<feature type="repeat" description="ANK" evidence="3">
    <location>
        <begin position="231"/>
        <end position="263"/>
    </location>
</feature>
<feature type="compositionally biased region" description="Gly residues" evidence="4">
    <location>
        <begin position="1140"/>
        <end position="1156"/>
    </location>
</feature>
<feature type="compositionally biased region" description="Low complexity" evidence="4">
    <location>
        <begin position="1106"/>
        <end position="1117"/>
    </location>
</feature>
<feature type="repeat" description="ANK" evidence="3">
    <location>
        <begin position="897"/>
        <end position="929"/>
    </location>
</feature>
<feature type="repeat" description="ANK" evidence="3">
    <location>
        <begin position="117"/>
        <end position="149"/>
    </location>
</feature>
<evidence type="ECO:0000256" key="2">
    <source>
        <dbReference type="ARBA" id="ARBA00023043"/>
    </source>
</evidence>
<feature type="repeat" description="ANK" evidence="3">
    <location>
        <begin position="763"/>
        <end position="787"/>
    </location>
</feature>
<dbReference type="AlphaFoldDB" id="A0A835WMT3"/>
<feature type="repeat" description="ANK" evidence="3">
    <location>
        <begin position="537"/>
        <end position="569"/>
    </location>
</feature>
<feature type="repeat" description="ANK" evidence="3">
    <location>
        <begin position="263"/>
        <end position="295"/>
    </location>
</feature>
<dbReference type="PANTHER" id="PTHR24198">
    <property type="entry name" value="ANKYRIN REPEAT AND PROTEIN KINASE DOMAIN-CONTAINING PROTEIN"/>
    <property type="match status" value="1"/>
</dbReference>
<dbReference type="SUPFAM" id="SSF48403">
    <property type="entry name" value="Ankyrin repeat"/>
    <property type="match status" value="3"/>
</dbReference>
<name>A0A835WMT3_9CHLO</name>
<feature type="region of interest" description="Disordered" evidence="4">
    <location>
        <begin position="823"/>
        <end position="851"/>
    </location>
</feature>
<dbReference type="PROSITE" id="PS50297">
    <property type="entry name" value="ANK_REP_REGION"/>
    <property type="match status" value="10"/>
</dbReference>
<feature type="repeat" description="ANK" evidence="3">
    <location>
        <begin position="730"/>
        <end position="762"/>
    </location>
</feature>
<dbReference type="Pfam" id="PF13637">
    <property type="entry name" value="Ank_4"/>
    <property type="match status" value="1"/>
</dbReference>
<keyword evidence="1" id="KW-0677">Repeat</keyword>
<feature type="region of interest" description="Disordered" evidence="4">
    <location>
        <begin position="386"/>
        <end position="406"/>
    </location>
</feature>
<dbReference type="SMART" id="SM00248">
    <property type="entry name" value="ANK"/>
    <property type="match status" value="21"/>
</dbReference>
<organism evidence="5 6">
    <name type="scientific">Chlamydomonas schloesseri</name>
    <dbReference type="NCBI Taxonomy" id="2026947"/>
    <lineage>
        <taxon>Eukaryota</taxon>
        <taxon>Viridiplantae</taxon>
        <taxon>Chlorophyta</taxon>
        <taxon>core chlorophytes</taxon>
        <taxon>Chlorophyceae</taxon>
        <taxon>CS clade</taxon>
        <taxon>Chlamydomonadales</taxon>
        <taxon>Chlamydomonadaceae</taxon>
        <taxon>Chlamydomonas</taxon>
    </lineage>
</organism>
<accession>A0A835WMT3</accession>
<dbReference type="Pfam" id="PF12796">
    <property type="entry name" value="Ank_2"/>
    <property type="match status" value="5"/>
</dbReference>
<dbReference type="Pfam" id="PF00023">
    <property type="entry name" value="Ank"/>
    <property type="match status" value="2"/>
</dbReference>
<feature type="repeat" description="ANK" evidence="3">
    <location>
        <begin position="465"/>
        <end position="497"/>
    </location>
</feature>
<feature type="repeat" description="ANK" evidence="3">
    <location>
        <begin position="603"/>
        <end position="635"/>
    </location>
</feature>
<keyword evidence="6" id="KW-1185">Reference proteome</keyword>
<feature type="repeat" description="ANK" evidence="3">
    <location>
        <begin position="84"/>
        <end position="116"/>
    </location>
</feature>
<feature type="compositionally biased region" description="Gly residues" evidence="4">
    <location>
        <begin position="829"/>
        <end position="845"/>
    </location>
</feature>
<evidence type="ECO:0000313" key="6">
    <source>
        <dbReference type="Proteomes" id="UP000613740"/>
    </source>
</evidence>
<evidence type="ECO:0000256" key="4">
    <source>
        <dbReference type="SAM" id="MobiDB-lite"/>
    </source>
</evidence>
<proteinExistence type="predicted"/>
<dbReference type="Proteomes" id="UP000613740">
    <property type="component" value="Unassembled WGS sequence"/>
</dbReference>
<dbReference type="Gene3D" id="1.25.40.20">
    <property type="entry name" value="Ankyrin repeat-containing domain"/>
    <property type="match status" value="6"/>
</dbReference>
<feature type="compositionally biased region" description="Low complexity" evidence="4">
    <location>
        <begin position="999"/>
        <end position="1014"/>
    </location>
</feature>